<accession>A0A3E0TTD5</accession>
<evidence type="ECO:0008006" key="3">
    <source>
        <dbReference type="Google" id="ProtNLM"/>
    </source>
</evidence>
<dbReference type="SUPFAM" id="SSF53187">
    <property type="entry name" value="Zn-dependent exopeptidases"/>
    <property type="match status" value="1"/>
</dbReference>
<organism evidence="1 2">
    <name type="scientific">Thalassotalea euphylliae</name>
    <dbReference type="NCBI Taxonomy" id="1655234"/>
    <lineage>
        <taxon>Bacteria</taxon>
        <taxon>Pseudomonadati</taxon>
        <taxon>Pseudomonadota</taxon>
        <taxon>Gammaproteobacteria</taxon>
        <taxon>Alteromonadales</taxon>
        <taxon>Colwelliaceae</taxon>
        <taxon>Thalassotalea</taxon>
    </lineage>
</organism>
<dbReference type="AlphaFoldDB" id="A0A3E0TTD5"/>
<dbReference type="OrthoDB" id="9782876at2"/>
<evidence type="ECO:0000313" key="2">
    <source>
        <dbReference type="Proteomes" id="UP000256478"/>
    </source>
</evidence>
<proteinExistence type="predicted"/>
<comment type="caution">
    <text evidence="1">The sequence shown here is derived from an EMBL/GenBank/DDBJ whole genome shotgun (WGS) entry which is preliminary data.</text>
</comment>
<dbReference type="Proteomes" id="UP000256478">
    <property type="component" value="Unassembled WGS sequence"/>
</dbReference>
<dbReference type="Gene3D" id="3.40.630.10">
    <property type="entry name" value="Zn peptidases"/>
    <property type="match status" value="1"/>
</dbReference>
<dbReference type="EMBL" id="QUOU01000001">
    <property type="protein sequence ID" value="REL27242.1"/>
    <property type="molecule type" value="Genomic_DNA"/>
</dbReference>
<dbReference type="RefSeq" id="WP_116008326.1">
    <property type="nucleotide sequence ID" value="NZ_QUOU01000001.1"/>
</dbReference>
<reference evidence="1 2" key="1">
    <citation type="submission" date="2018-08" db="EMBL/GenBank/DDBJ databases">
        <title>Thalassotalea euphylliae genome.</title>
        <authorList>
            <person name="Summers S."/>
            <person name="Rice S.A."/>
            <person name="Freckelton M.L."/>
            <person name="Nedved B.T."/>
            <person name="Hadfield M.G."/>
        </authorList>
    </citation>
    <scope>NUCLEOTIDE SEQUENCE [LARGE SCALE GENOMIC DNA]</scope>
    <source>
        <strain evidence="1 2">H1</strain>
    </source>
</reference>
<evidence type="ECO:0000313" key="1">
    <source>
        <dbReference type="EMBL" id="REL27242.1"/>
    </source>
</evidence>
<name>A0A3E0TTD5_9GAMM</name>
<sequence length="351" mass="39100">MTIDYSKIDYYQNLAADDVPATPLAWLQSLSSASVIDFVGHEKHPWRVVTTLLHGNSPSGLIAIHRLIKANAFAKLKVNIRILIASVEAAQQKPFFGNQTLPNGTNLDRCFGSTSLSHYYLRAQLLASSIRQVKPEAIVDVQNSQTTSKPFAMSIKQSHDHLALSSLFCQTLIVSNLKLGAIFEQAFNCPIISVQCGDGQEQQSHQLTENGLMAFIEQKDLTLRELPVEIDVIHDPKLISLAPDTSLNWQTSPSETDITLTDITLNDSLTKHSFSVFKQLTPIGWTNKQKPKLLIRNQTNDEQLSNYITVDSGQIFCQPGTFVFAVNSPMSVSANDTLFYIAREEVKLRRK</sequence>
<gene>
    <name evidence="1" type="ORF">DXX93_12150</name>
</gene>
<protein>
    <recommendedName>
        <fullName evidence="3">Succinylglutamate desuccinylase</fullName>
    </recommendedName>
</protein>